<dbReference type="GO" id="GO:0050661">
    <property type="term" value="F:NADP binding"/>
    <property type="evidence" value="ECO:0007669"/>
    <property type="project" value="InterPro"/>
</dbReference>
<reference evidence="6 7" key="1">
    <citation type="submission" date="2017-04" db="EMBL/GenBank/DDBJ databases">
        <authorList>
            <person name="Afonso C.L."/>
            <person name="Miller P.J."/>
            <person name="Scott M.A."/>
            <person name="Spackman E."/>
            <person name="Goraichik I."/>
            <person name="Dimitrov K.M."/>
            <person name="Suarez D.L."/>
            <person name="Swayne D.E."/>
        </authorList>
    </citation>
    <scope>NUCLEOTIDE SEQUENCE [LARGE SCALE GENOMIC DNA]</scope>
    <source>
        <strain evidence="6 7">CGMCC 1.10972</strain>
    </source>
</reference>
<dbReference type="Gene3D" id="1.10.1040.10">
    <property type="entry name" value="N-(1-d-carboxylethyl)-l-norvaline Dehydrogenase, domain 2"/>
    <property type="match status" value="1"/>
</dbReference>
<protein>
    <recommendedName>
        <fullName evidence="8">3-hydroxyisobutyrate dehydrogenase</fullName>
    </recommendedName>
</protein>
<proteinExistence type="predicted"/>
<dbReference type="GO" id="GO:0051287">
    <property type="term" value="F:NAD binding"/>
    <property type="evidence" value="ECO:0007669"/>
    <property type="project" value="InterPro"/>
</dbReference>
<dbReference type="SUPFAM" id="SSF48179">
    <property type="entry name" value="6-phosphogluconate dehydrogenase C-terminal domain-like"/>
    <property type="match status" value="1"/>
</dbReference>
<dbReference type="InterPro" id="IPR008927">
    <property type="entry name" value="6-PGluconate_DH-like_C_sf"/>
</dbReference>
<accession>A0A1W2E7X5</accession>
<dbReference type="STRING" id="937218.SAMN06297251_12244"/>
<feature type="domain" description="3-hydroxyisobutyrate dehydrogenase-like NAD-binding" evidence="5">
    <location>
        <begin position="169"/>
        <end position="277"/>
    </location>
</feature>
<dbReference type="PANTHER" id="PTHR43060">
    <property type="entry name" value="3-HYDROXYISOBUTYRATE DEHYDROGENASE-LIKE 1, MITOCHONDRIAL-RELATED"/>
    <property type="match status" value="1"/>
</dbReference>
<dbReference type="PIRSF" id="PIRSF000103">
    <property type="entry name" value="HIBADH"/>
    <property type="match status" value="1"/>
</dbReference>
<dbReference type="GO" id="GO:0016491">
    <property type="term" value="F:oxidoreductase activity"/>
    <property type="evidence" value="ECO:0007669"/>
    <property type="project" value="UniProtKB-KW"/>
</dbReference>
<dbReference type="InterPro" id="IPR006115">
    <property type="entry name" value="6PGDH_NADP-bd"/>
</dbReference>
<keyword evidence="2" id="KW-0520">NAD</keyword>
<evidence type="ECO:0000256" key="3">
    <source>
        <dbReference type="PIRSR" id="PIRSR000103-1"/>
    </source>
</evidence>
<evidence type="ECO:0000259" key="5">
    <source>
        <dbReference type="Pfam" id="PF14833"/>
    </source>
</evidence>
<dbReference type="AlphaFoldDB" id="A0A1W2E7X5"/>
<evidence type="ECO:0000256" key="2">
    <source>
        <dbReference type="ARBA" id="ARBA00023027"/>
    </source>
</evidence>
<dbReference type="InterPro" id="IPR029154">
    <property type="entry name" value="HIBADH-like_NADP-bd"/>
</dbReference>
<evidence type="ECO:0000259" key="4">
    <source>
        <dbReference type="Pfam" id="PF03446"/>
    </source>
</evidence>
<dbReference type="InterPro" id="IPR015815">
    <property type="entry name" value="HIBADH-related"/>
</dbReference>
<sequence length="304" mass="32060">MNQTTDTPRIGFAGVGLMGQGMAKNILEAGFPLTVLAHRKREPVEDLKGRGAEEASDAADLCARSDILVLCLPGSPQVEAFVATFLAGDCEGKTIVDCSTSNPVSTRALAESCREKGATLIDAPLSRTPKEAWEGTLDVMAGASEADFQRVKPLLESFAGKLVRVGETGAGHTMKLLNNFISLGYASIYAEAFAIGAKNGLDPATIDGVISGGRMDCPFWQTFKLFAVNGDREAHKFALSNAHKDMRYVVSMATESGVATRMAGPIKDGLATAEAIGRGGDYLPFLTEIVAELNGVKPLKTTTG</sequence>
<dbReference type="InterPro" id="IPR013328">
    <property type="entry name" value="6PGD_dom2"/>
</dbReference>
<dbReference type="Pfam" id="PF03446">
    <property type="entry name" value="NAD_binding_2"/>
    <property type="match status" value="1"/>
</dbReference>
<feature type="domain" description="6-phosphogluconate dehydrogenase NADP-binding" evidence="4">
    <location>
        <begin position="9"/>
        <end position="166"/>
    </location>
</feature>
<dbReference type="RefSeq" id="WP_084412017.1">
    <property type="nucleotide sequence ID" value="NZ_FWXR01000022.1"/>
</dbReference>
<evidence type="ECO:0000313" key="6">
    <source>
        <dbReference type="EMBL" id="SMD05647.1"/>
    </source>
</evidence>
<dbReference type="Gene3D" id="3.40.50.720">
    <property type="entry name" value="NAD(P)-binding Rossmann-like Domain"/>
    <property type="match status" value="1"/>
</dbReference>
<keyword evidence="7" id="KW-1185">Reference proteome</keyword>
<organism evidence="6 7">
    <name type="scientific">Fulvimarina manganoxydans</name>
    <dbReference type="NCBI Taxonomy" id="937218"/>
    <lineage>
        <taxon>Bacteria</taxon>
        <taxon>Pseudomonadati</taxon>
        <taxon>Pseudomonadota</taxon>
        <taxon>Alphaproteobacteria</taxon>
        <taxon>Hyphomicrobiales</taxon>
        <taxon>Aurantimonadaceae</taxon>
        <taxon>Fulvimarina</taxon>
    </lineage>
</organism>
<dbReference type="OrthoDB" id="9812907at2"/>
<evidence type="ECO:0000313" key="7">
    <source>
        <dbReference type="Proteomes" id="UP000192656"/>
    </source>
</evidence>
<dbReference type="SUPFAM" id="SSF51735">
    <property type="entry name" value="NAD(P)-binding Rossmann-fold domains"/>
    <property type="match status" value="1"/>
</dbReference>
<dbReference type="InterPro" id="IPR036291">
    <property type="entry name" value="NAD(P)-bd_dom_sf"/>
</dbReference>
<gene>
    <name evidence="6" type="ORF">SAMN06297251_12244</name>
</gene>
<keyword evidence="1" id="KW-0560">Oxidoreductase</keyword>
<feature type="active site" evidence="3">
    <location>
        <position position="175"/>
    </location>
</feature>
<evidence type="ECO:0008006" key="8">
    <source>
        <dbReference type="Google" id="ProtNLM"/>
    </source>
</evidence>
<name>A0A1W2E7X5_9HYPH</name>
<dbReference type="EMBL" id="FWXR01000022">
    <property type="protein sequence ID" value="SMD05647.1"/>
    <property type="molecule type" value="Genomic_DNA"/>
</dbReference>
<evidence type="ECO:0000256" key="1">
    <source>
        <dbReference type="ARBA" id="ARBA00023002"/>
    </source>
</evidence>
<dbReference type="Pfam" id="PF14833">
    <property type="entry name" value="NAD_binding_11"/>
    <property type="match status" value="1"/>
</dbReference>
<dbReference type="PANTHER" id="PTHR43060:SF15">
    <property type="entry name" value="3-HYDROXYISOBUTYRATE DEHYDROGENASE-LIKE 1, MITOCHONDRIAL-RELATED"/>
    <property type="match status" value="1"/>
</dbReference>
<dbReference type="Proteomes" id="UP000192656">
    <property type="component" value="Unassembled WGS sequence"/>
</dbReference>